<dbReference type="Proteomes" id="UP000823388">
    <property type="component" value="Chromosome 3N"/>
</dbReference>
<dbReference type="PANTHER" id="PTHR23155">
    <property type="entry name" value="DISEASE RESISTANCE PROTEIN RP"/>
    <property type="match status" value="1"/>
</dbReference>
<reference evidence="4" key="1">
    <citation type="submission" date="2020-05" db="EMBL/GenBank/DDBJ databases">
        <title>WGS assembly of Panicum virgatum.</title>
        <authorList>
            <person name="Lovell J.T."/>
            <person name="Jenkins J."/>
            <person name="Shu S."/>
            <person name="Juenger T.E."/>
            <person name="Schmutz J."/>
        </authorList>
    </citation>
    <scope>NUCLEOTIDE SEQUENCE</scope>
    <source>
        <strain evidence="4">AP13</strain>
    </source>
</reference>
<dbReference type="Gene3D" id="1.10.10.10">
    <property type="entry name" value="Winged helix-like DNA-binding domain superfamily/Winged helix DNA-binding domain"/>
    <property type="match status" value="1"/>
</dbReference>
<accession>A0A8T0ULT2</accession>
<name>A0A8T0ULT2_PANVG</name>
<gene>
    <name evidence="4" type="ORF">PVAP13_3NG308601</name>
</gene>
<evidence type="ECO:0000313" key="5">
    <source>
        <dbReference type="Proteomes" id="UP000823388"/>
    </source>
</evidence>
<dbReference type="InterPro" id="IPR036388">
    <property type="entry name" value="WH-like_DNA-bd_sf"/>
</dbReference>
<dbReference type="EMBL" id="CM029042">
    <property type="protein sequence ID" value="KAG2621834.1"/>
    <property type="molecule type" value="Genomic_DNA"/>
</dbReference>
<keyword evidence="1" id="KW-0677">Repeat</keyword>
<evidence type="ECO:0000256" key="2">
    <source>
        <dbReference type="ARBA" id="ARBA00022821"/>
    </source>
</evidence>
<evidence type="ECO:0000313" key="4">
    <source>
        <dbReference type="EMBL" id="KAG2621834.1"/>
    </source>
</evidence>
<dbReference type="PANTHER" id="PTHR23155:SF1092">
    <property type="entry name" value="OS01G0536501 PROTEIN"/>
    <property type="match status" value="1"/>
</dbReference>
<dbReference type="GO" id="GO:0009626">
    <property type="term" value="P:plant-type hypersensitive response"/>
    <property type="evidence" value="ECO:0007669"/>
    <property type="project" value="UniProtKB-ARBA"/>
</dbReference>
<dbReference type="InterPro" id="IPR044974">
    <property type="entry name" value="Disease_R_plants"/>
</dbReference>
<dbReference type="InterPro" id="IPR058922">
    <property type="entry name" value="WHD_DRP"/>
</dbReference>
<comment type="caution">
    <text evidence="4">The sequence shown here is derived from an EMBL/GenBank/DDBJ whole genome shotgun (WGS) entry which is preliminary data.</text>
</comment>
<organism evidence="4 5">
    <name type="scientific">Panicum virgatum</name>
    <name type="common">Blackwell switchgrass</name>
    <dbReference type="NCBI Taxonomy" id="38727"/>
    <lineage>
        <taxon>Eukaryota</taxon>
        <taxon>Viridiplantae</taxon>
        <taxon>Streptophyta</taxon>
        <taxon>Embryophyta</taxon>
        <taxon>Tracheophyta</taxon>
        <taxon>Spermatophyta</taxon>
        <taxon>Magnoliopsida</taxon>
        <taxon>Liliopsida</taxon>
        <taxon>Poales</taxon>
        <taxon>Poaceae</taxon>
        <taxon>PACMAD clade</taxon>
        <taxon>Panicoideae</taxon>
        <taxon>Panicodae</taxon>
        <taxon>Paniceae</taxon>
        <taxon>Panicinae</taxon>
        <taxon>Panicum</taxon>
        <taxon>Panicum sect. Hiantes</taxon>
    </lineage>
</organism>
<dbReference type="GO" id="GO:0002758">
    <property type="term" value="P:innate immune response-activating signaling pathway"/>
    <property type="evidence" value="ECO:0007669"/>
    <property type="project" value="UniProtKB-ARBA"/>
</dbReference>
<dbReference type="FunFam" id="1.10.10.10:FF:000322">
    <property type="entry name" value="Probable disease resistance protein At1g63360"/>
    <property type="match status" value="1"/>
</dbReference>
<evidence type="ECO:0000256" key="1">
    <source>
        <dbReference type="ARBA" id="ARBA00022737"/>
    </source>
</evidence>
<dbReference type="GO" id="GO:0042742">
    <property type="term" value="P:defense response to bacterium"/>
    <property type="evidence" value="ECO:0007669"/>
    <property type="project" value="UniProtKB-ARBA"/>
</dbReference>
<keyword evidence="5" id="KW-1185">Reference proteome</keyword>
<evidence type="ECO:0000259" key="3">
    <source>
        <dbReference type="Pfam" id="PF23559"/>
    </source>
</evidence>
<sequence length="166" mass="19321">MKWINEWQLIRESNLLDVEHGEHRVSACLLLSYYHLPHHLKYCFTHCSIFPRGYVINRRRLISQWIAHGFVKPANQVQQPEDVGLAYFDSLLKVGFLQDAEEYQSSSGEVTTCKMHDLVHDLTRQILQDEFLSGIAATDQIKRCRYLSLISCTGEVDSTLFDKMHH</sequence>
<feature type="domain" description="Disease resistance protein winged helix" evidence="3">
    <location>
        <begin position="49"/>
        <end position="122"/>
    </location>
</feature>
<proteinExistence type="predicted"/>
<keyword evidence="2" id="KW-0611">Plant defense</keyword>
<dbReference type="AlphaFoldDB" id="A0A8T0ULT2"/>
<dbReference type="Pfam" id="PF23559">
    <property type="entry name" value="WHD_DRP"/>
    <property type="match status" value="1"/>
</dbReference>
<protein>
    <recommendedName>
        <fullName evidence="3">Disease resistance protein winged helix domain-containing protein</fullName>
    </recommendedName>
</protein>